<evidence type="ECO:0000313" key="3">
    <source>
        <dbReference type="Proteomes" id="UP000278627"/>
    </source>
</evidence>
<evidence type="ECO:0000256" key="1">
    <source>
        <dbReference type="SAM" id="MobiDB-lite"/>
    </source>
</evidence>
<dbReference type="AlphaFoldDB" id="A0A0N4TPE1"/>
<evidence type="ECO:0000313" key="4">
    <source>
        <dbReference type="WBParaSite" id="BPAG_0001041001-mRNA-1"/>
    </source>
</evidence>
<reference evidence="2 3" key="2">
    <citation type="submission" date="2018-11" db="EMBL/GenBank/DDBJ databases">
        <authorList>
            <consortium name="Pathogen Informatics"/>
        </authorList>
    </citation>
    <scope>NUCLEOTIDE SEQUENCE [LARGE SCALE GENOMIC DNA]</scope>
</reference>
<evidence type="ECO:0000313" key="2">
    <source>
        <dbReference type="EMBL" id="VDN91558.1"/>
    </source>
</evidence>
<dbReference type="Proteomes" id="UP000278627">
    <property type="component" value="Unassembled WGS sequence"/>
</dbReference>
<reference evidence="4" key="1">
    <citation type="submission" date="2017-02" db="UniProtKB">
        <authorList>
            <consortium name="WormBaseParasite"/>
        </authorList>
    </citation>
    <scope>IDENTIFICATION</scope>
</reference>
<gene>
    <name evidence="2" type="ORF">BPAG_LOCUS10372</name>
</gene>
<feature type="compositionally biased region" description="Acidic residues" evidence="1">
    <location>
        <begin position="1"/>
        <end position="17"/>
    </location>
</feature>
<sequence>MGDDDDDGDNNDNDDDDVKLTRRVEPSGIEPSRELPVTANDSFITKLVHITRMYNHADTSTKRNTSEKHSVDLMNSPTFQDRAISRTENAFQNEQPEMSGSSGDRLLFMLS</sequence>
<feature type="region of interest" description="Disordered" evidence="1">
    <location>
        <begin position="1"/>
        <end position="37"/>
    </location>
</feature>
<feature type="region of interest" description="Disordered" evidence="1">
    <location>
        <begin position="58"/>
        <end position="78"/>
    </location>
</feature>
<proteinExistence type="predicted"/>
<dbReference type="EMBL" id="UZAD01013185">
    <property type="protein sequence ID" value="VDN91558.1"/>
    <property type="molecule type" value="Genomic_DNA"/>
</dbReference>
<keyword evidence="3" id="KW-1185">Reference proteome</keyword>
<name>A0A0N4TPE1_BRUPA</name>
<feature type="compositionally biased region" description="Basic and acidic residues" evidence="1">
    <location>
        <begin position="59"/>
        <end position="71"/>
    </location>
</feature>
<accession>A0A0N4TPE1</accession>
<dbReference type="WBParaSite" id="BPAG_0001041001-mRNA-1">
    <property type="protein sequence ID" value="BPAG_0001041001-mRNA-1"/>
    <property type="gene ID" value="BPAG_0001041001"/>
</dbReference>
<organism evidence="4">
    <name type="scientific">Brugia pahangi</name>
    <name type="common">Filarial nematode worm</name>
    <dbReference type="NCBI Taxonomy" id="6280"/>
    <lineage>
        <taxon>Eukaryota</taxon>
        <taxon>Metazoa</taxon>
        <taxon>Ecdysozoa</taxon>
        <taxon>Nematoda</taxon>
        <taxon>Chromadorea</taxon>
        <taxon>Rhabditida</taxon>
        <taxon>Spirurina</taxon>
        <taxon>Spiruromorpha</taxon>
        <taxon>Filarioidea</taxon>
        <taxon>Onchocercidae</taxon>
        <taxon>Brugia</taxon>
    </lineage>
</organism>
<protein>
    <submittedName>
        <fullName evidence="2 4">Uncharacterized protein</fullName>
    </submittedName>
</protein>